<protein>
    <submittedName>
        <fullName evidence="1">Uncharacterized protein</fullName>
    </submittedName>
</protein>
<reference evidence="1 2" key="1">
    <citation type="submission" date="2015-12" db="EMBL/GenBank/DDBJ databases">
        <title>Dictyostelia acquired genes for synthesis and detection of signals that induce cell-type specialization by lateral gene transfer from prokaryotes.</title>
        <authorList>
            <person name="Gloeckner G."/>
            <person name="Schaap P."/>
        </authorList>
    </citation>
    <scope>NUCLEOTIDE SEQUENCE [LARGE SCALE GENOMIC DNA]</scope>
    <source>
        <strain evidence="1 2">TK</strain>
    </source>
</reference>
<comment type="caution">
    <text evidence="1">The sequence shown here is derived from an EMBL/GenBank/DDBJ whole genome shotgun (WGS) entry which is preliminary data.</text>
</comment>
<dbReference type="EMBL" id="LODT01000006">
    <property type="protein sequence ID" value="KYR01460.1"/>
    <property type="molecule type" value="Genomic_DNA"/>
</dbReference>
<dbReference type="AlphaFoldDB" id="A0A152A5G0"/>
<keyword evidence="2" id="KW-1185">Reference proteome</keyword>
<dbReference type="Proteomes" id="UP000076078">
    <property type="component" value="Unassembled WGS sequence"/>
</dbReference>
<accession>A0A152A5G0</accession>
<evidence type="ECO:0000313" key="2">
    <source>
        <dbReference type="Proteomes" id="UP000076078"/>
    </source>
</evidence>
<proteinExistence type="predicted"/>
<name>A0A152A5G0_TIELA</name>
<evidence type="ECO:0000313" key="1">
    <source>
        <dbReference type="EMBL" id="KYR01460.1"/>
    </source>
</evidence>
<dbReference type="OrthoDB" id="10489233at2759"/>
<organism evidence="1 2">
    <name type="scientific">Tieghemostelium lacteum</name>
    <name type="common">Slime mold</name>
    <name type="synonym">Dictyostelium lacteum</name>
    <dbReference type="NCBI Taxonomy" id="361077"/>
    <lineage>
        <taxon>Eukaryota</taxon>
        <taxon>Amoebozoa</taxon>
        <taxon>Evosea</taxon>
        <taxon>Eumycetozoa</taxon>
        <taxon>Dictyostelia</taxon>
        <taxon>Dictyosteliales</taxon>
        <taxon>Raperosteliaceae</taxon>
        <taxon>Tieghemostelium</taxon>
    </lineage>
</organism>
<dbReference type="InParanoid" id="A0A152A5G0"/>
<gene>
    <name evidence="1" type="ORF">DLAC_01441</name>
</gene>
<sequence length="136" mass="16661">MVYIYYRWRDHLHKLHISIDNEWGFLYLIDPDTRVSISKNDCCLVMPIHLEKDTVSTWFDIYEMNRFTFQKKKINKENKSLVFEELLVTDTNYPGLFIDKELWHSNQTDTDYHVKSWDLFFSGNYIQNKFLFKIQF</sequence>